<feature type="repeat" description="WD" evidence="1">
    <location>
        <begin position="123"/>
        <end position="151"/>
    </location>
</feature>
<evidence type="ECO:0000256" key="1">
    <source>
        <dbReference type="PROSITE-ProRule" id="PRU00221"/>
    </source>
</evidence>
<dbReference type="InterPro" id="IPR038959">
    <property type="entry name" value="Prp19"/>
</dbReference>
<comment type="catalytic activity">
    <reaction evidence="2">
        <text>S-ubiquitinyl-[E2 ubiquitin-conjugating enzyme]-L-cysteine + [acceptor protein]-L-lysine = [E2 ubiquitin-conjugating enzyme]-L-cysteine + N(6)-ubiquitinyl-[acceptor protein]-L-lysine.</text>
        <dbReference type="EC" id="2.3.2.27"/>
    </reaction>
</comment>
<keyword evidence="5" id="KW-1185">Reference proteome</keyword>
<evidence type="ECO:0000313" key="5">
    <source>
        <dbReference type="Proteomes" id="UP000231279"/>
    </source>
</evidence>
<keyword evidence="2" id="KW-0227">DNA damage</keyword>
<dbReference type="PANTHER" id="PTHR43995">
    <property type="entry name" value="PRE-MRNA-PROCESSING FACTOR 19"/>
    <property type="match status" value="1"/>
</dbReference>
<comment type="similarity">
    <text evidence="2">Belongs to the WD repeat PRP19 family.</text>
</comment>
<sequence length="230" mass="24690">MSVAVPNSVDAAAISNRRTATEDDEIGPDGKKIRPGISNSIISELADCNTVLSRQRNKRQVPSTLAPTDAVERYTQLTVNPLHRANKGILSLDIQYSKDIATAGADSNAVVFDRPSGPVVSTLSGHTKKVTSVKFVGNGESVVAGSADKTVCLRQGSENGNYDCKHILKDHKAEVQAVTIHATSNYFVTASLDKTLCTYFILYVHANREICISLLWAPLLLVGSFISFAG</sequence>
<gene>
    <name evidence="4" type="ORF">CDL12_27905</name>
</gene>
<keyword evidence="2" id="KW-0808">Transferase</keyword>
<dbReference type="GO" id="GO:0005737">
    <property type="term" value="C:cytoplasm"/>
    <property type="evidence" value="ECO:0007669"/>
    <property type="project" value="TreeGrafter"/>
</dbReference>
<dbReference type="GO" id="GO:0061630">
    <property type="term" value="F:ubiquitin protein ligase activity"/>
    <property type="evidence" value="ECO:0007669"/>
    <property type="project" value="UniProtKB-UniRule"/>
</dbReference>
<dbReference type="SUPFAM" id="SSF50978">
    <property type="entry name" value="WD40 repeat-like"/>
    <property type="match status" value="1"/>
</dbReference>
<evidence type="ECO:0000256" key="2">
    <source>
        <dbReference type="RuleBase" id="RU367101"/>
    </source>
</evidence>
<dbReference type="Proteomes" id="UP000231279">
    <property type="component" value="Unassembled WGS sequence"/>
</dbReference>
<dbReference type="Pfam" id="PF00400">
    <property type="entry name" value="WD40"/>
    <property type="match status" value="2"/>
</dbReference>
<dbReference type="STRING" id="429701.A0A2G9G2T0"/>
<dbReference type="AlphaFoldDB" id="A0A2G9G2T0"/>
<dbReference type="Gene3D" id="2.130.10.10">
    <property type="entry name" value="YVTN repeat-like/Quinoprotein amine dehydrogenase"/>
    <property type="match status" value="1"/>
</dbReference>
<comment type="subcellular location">
    <subcellularLocation>
        <location evidence="2">Nucleus</location>
    </subcellularLocation>
</comment>
<dbReference type="EMBL" id="NKXS01007495">
    <property type="protein sequence ID" value="PIM99600.1"/>
    <property type="molecule type" value="Genomic_DNA"/>
</dbReference>
<dbReference type="InterPro" id="IPR015943">
    <property type="entry name" value="WD40/YVTN_repeat-like_dom_sf"/>
</dbReference>
<accession>A0A2G9G2T0</accession>
<keyword evidence="2" id="KW-0539">Nucleus</keyword>
<keyword evidence="2" id="KW-0833">Ubl conjugation pathway</keyword>
<proteinExistence type="inferred from homology"/>
<keyword evidence="2" id="KW-0508">mRNA splicing</keyword>
<feature type="region of interest" description="Disordered" evidence="3">
    <location>
        <begin position="1"/>
        <end position="33"/>
    </location>
</feature>
<comment type="subunit">
    <text evidence="2">Homotetramer.</text>
</comment>
<organism evidence="4 5">
    <name type="scientific">Handroanthus impetiginosus</name>
    <dbReference type="NCBI Taxonomy" id="429701"/>
    <lineage>
        <taxon>Eukaryota</taxon>
        <taxon>Viridiplantae</taxon>
        <taxon>Streptophyta</taxon>
        <taxon>Embryophyta</taxon>
        <taxon>Tracheophyta</taxon>
        <taxon>Spermatophyta</taxon>
        <taxon>Magnoliopsida</taxon>
        <taxon>eudicotyledons</taxon>
        <taxon>Gunneridae</taxon>
        <taxon>Pentapetalae</taxon>
        <taxon>asterids</taxon>
        <taxon>lamiids</taxon>
        <taxon>Lamiales</taxon>
        <taxon>Bignoniaceae</taxon>
        <taxon>Crescentiina</taxon>
        <taxon>Tabebuia alliance</taxon>
        <taxon>Handroanthus</taxon>
    </lineage>
</organism>
<dbReference type="InterPro" id="IPR001680">
    <property type="entry name" value="WD40_rpt"/>
</dbReference>
<keyword evidence="2" id="KW-0747">Spliceosome</keyword>
<dbReference type="GO" id="GO:0006281">
    <property type="term" value="P:DNA repair"/>
    <property type="evidence" value="ECO:0007669"/>
    <property type="project" value="UniProtKB-KW"/>
</dbReference>
<comment type="caution">
    <text evidence="4">The sequence shown here is derived from an EMBL/GenBank/DDBJ whole genome shotgun (WGS) entry which is preliminary data.</text>
</comment>
<reference evidence="5" key="1">
    <citation type="journal article" date="2018" name="Gigascience">
        <title>Genome assembly of the Pink Ipe (Handroanthus impetiginosus, Bignoniaceae), a highly valued, ecologically keystone Neotropical timber forest tree.</title>
        <authorList>
            <person name="Silva-Junior O.B."/>
            <person name="Grattapaglia D."/>
            <person name="Novaes E."/>
            <person name="Collevatti R.G."/>
        </authorList>
    </citation>
    <scope>NUCLEOTIDE SEQUENCE [LARGE SCALE GENOMIC DNA]</scope>
    <source>
        <strain evidence="5">cv. UFG-1</strain>
    </source>
</reference>
<dbReference type="OrthoDB" id="687049at2759"/>
<dbReference type="InterPro" id="IPR036322">
    <property type="entry name" value="WD40_repeat_dom_sf"/>
</dbReference>
<dbReference type="SMART" id="SM00320">
    <property type="entry name" value="WD40"/>
    <property type="match status" value="3"/>
</dbReference>
<dbReference type="PROSITE" id="PS50082">
    <property type="entry name" value="WD_REPEATS_2"/>
    <property type="match status" value="1"/>
</dbReference>
<dbReference type="EC" id="2.3.2.27" evidence="2"/>
<protein>
    <recommendedName>
        <fullName evidence="2">Pre-mRNA-processing factor 19</fullName>
        <ecNumber evidence="2">2.3.2.27</ecNumber>
    </recommendedName>
</protein>
<comment type="function">
    <text evidence="2">Ubiquitin-protein ligase which is mainly involved pre-mRNA splicing and DNA repair. Required for pre-mRNA splicing as component of the spliceosome.</text>
</comment>
<name>A0A2G9G2T0_9LAMI</name>
<keyword evidence="1" id="KW-0853">WD repeat</keyword>
<dbReference type="UniPathway" id="UPA00143"/>
<evidence type="ECO:0000313" key="4">
    <source>
        <dbReference type="EMBL" id="PIM99600.1"/>
    </source>
</evidence>
<comment type="pathway">
    <text evidence="2">Protein modification; protein ubiquitination.</text>
</comment>
<dbReference type="PANTHER" id="PTHR43995:SF1">
    <property type="entry name" value="PRE-MRNA-PROCESSING FACTOR 19"/>
    <property type="match status" value="1"/>
</dbReference>
<dbReference type="GO" id="GO:0071006">
    <property type="term" value="C:U2-type catalytic step 1 spliceosome"/>
    <property type="evidence" value="ECO:0007669"/>
    <property type="project" value="TreeGrafter"/>
</dbReference>
<evidence type="ECO:0000256" key="3">
    <source>
        <dbReference type="SAM" id="MobiDB-lite"/>
    </source>
</evidence>
<keyword evidence="2" id="KW-0234">DNA repair</keyword>
<dbReference type="GO" id="GO:0000974">
    <property type="term" value="C:Prp19 complex"/>
    <property type="evidence" value="ECO:0007669"/>
    <property type="project" value="UniProtKB-UniRule"/>
</dbReference>
<keyword evidence="2" id="KW-0507">mRNA processing</keyword>
<dbReference type="GO" id="GO:0070534">
    <property type="term" value="P:protein K63-linked ubiquitination"/>
    <property type="evidence" value="ECO:0007669"/>
    <property type="project" value="UniProtKB-UniRule"/>
</dbReference>
<dbReference type="GO" id="GO:0000398">
    <property type="term" value="P:mRNA splicing, via spliceosome"/>
    <property type="evidence" value="ECO:0007669"/>
    <property type="project" value="InterPro"/>
</dbReference>